<evidence type="ECO:0000256" key="9">
    <source>
        <dbReference type="SAM" id="MobiDB-lite"/>
    </source>
</evidence>
<comment type="cofactor">
    <cofactor evidence="1">
        <name>Mn(2+)</name>
        <dbReference type="ChEBI" id="CHEBI:29035"/>
    </cofactor>
</comment>
<comment type="catalytic activity">
    <reaction evidence="8">
        <text>a 3'-end 3'-phospho-ribonucleotide-RNA + a 5'-end dephospho-ribonucleoside-RNA + GTP = a ribonucleotidyl-ribonucleotide-RNA + GMP + diphosphate</text>
        <dbReference type="Rhea" id="RHEA:68076"/>
        <dbReference type="Rhea" id="RHEA-COMP:10463"/>
        <dbReference type="Rhea" id="RHEA-COMP:13936"/>
        <dbReference type="Rhea" id="RHEA-COMP:17355"/>
        <dbReference type="ChEBI" id="CHEBI:33019"/>
        <dbReference type="ChEBI" id="CHEBI:37565"/>
        <dbReference type="ChEBI" id="CHEBI:58115"/>
        <dbReference type="ChEBI" id="CHEBI:83062"/>
        <dbReference type="ChEBI" id="CHEBI:138284"/>
        <dbReference type="ChEBI" id="CHEBI:173118"/>
        <dbReference type="EC" id="6.5.1.8"/>
    </reaction>
</comment>
<dbReference type="InterPro" id="IPR001233">
    <property type="entry name" value="RtcB"/>
</dbReference>
<organism evidence="10">
    <name type="scientific">marine sediment metagenome</name>
    <dbReference type="NCBI Taxonomy" id="412755"/>
    <lineage>
        <taxon>unclassified sequences</taxon>
        <taxon>metagenomes</taxon>
        <taxon>ecological metagenomes</taxon>
    </lineage>
</organism>
<name>X0WBF7_9ZZZZ</name>
<evidence type="ECO:0000256" key="4">
    <source>
        <dbReference type="ARBA" id="ARBA00022723"/>
    </source>
</evidence>
<keyword evidence="6" id="KW-0342">GTP-binding</keyword>
<keyword evidence="3" id="KW-0436">Ligase</keyword>
<dbReference type="PANTHER" id="PTHR11118">
    <property type="entry name" value="RNA-SPLICING LIGASE RTCB HOMOLOG"/>
    <property type="match status" value="1"/>
</dbReference>
<feature type="region of interest" description="Disordered" evidence="9">
    <location>
        <begin position="1"/>
        <end position="34"/>
    </location>
</feature>
<dbReference type="InterPro" id="IPR036025">
    <property type="entry name" value="RtcB-like_sf"/>
</dbReference>
<dbReference type="EMBL" id="BARS01048791">
    <property type="protein sequence ID" value="GAG28284.1"/>
    <property type="molecule type" value="Genomic_DNA"/>
</dbReference>
<reference evidence="10" key="1">
    <citation type="journal article" date="2014" name="Front. Microbiol.">
        <title>High frequency of phylogenetically diverse reductive dehalogenase-homologous genes in deep subseafloor sedimentary metagenomes.</title>
        <authorList>
            <person name="Kawai M."/>
            <person name="Futagami T."/>
            <person name="Toyoda A."/>
            <person name="Takaki Y."/>
            <person name="Nishi S."/>
            <person name="Hori S."/>
            <person name="Arai W."/>
            <person name="Tsubouchi T."/>
            <person name="Morono Y."/>
            <person name="Uchiyama I."/>
            <person name="Ito T."/>
            <person name="Fujiyama A."/>
            <person name="Inagaki F."/>
            <person name="Takami H."/>
        </authorList>
    </citation>
    <scope>NUCLEOTIDE SEQUENCE</scope>
    <source>
        <strain evidence="10">Expedition CK06-06</strain>
    </source>
</reference>
<proteinExistence type="predicted"/>
<comment type="caution">
    <text evidence="10">The sequence shown here is derived from an EMBL/GenBank/DDBJ whole genome shotgun (WGS) entry which is preliminary data.</text>
</comment>
<evidence type="ECO:0000256" key="1">
    <source>
        <dbReference type="ARBA" id="ARBA00001936"/>
    </source>
</evidence>
<dbReference type="GO" id="GO:0046872">
    <property type="term" value="F:metal ion binding"/>
    <property type="evidence" value="ECO:0007669"/>
    <property type="project" value="UniProtKB-KW"/>
</dbReference>
<evidence type="ECO:0000256" key="3">
    <source>
        <dbReference type="ARBA" id="ARBA00022598"/>
    </source>
</evidence>
<evidence type="ECO:0000313" key="10">
    <source>
        <dbReference type="EMBL" id="GAG28284.1"/>
    </source>
</evidence>
<dbReference type="SUPFAM" id="SSF103365">
    <property type="entry name" value="Hypothetical protein PH1602"/>
    <property type="match status" value="1"/>
</dbReference>
<keyword evidence="5" id="KW-0547">Nucleotide-binding</keyword>
<evidence type="ECO:0000256" key="7">
    <source>
        <dbReference type="ARBA" id="ARBA00023211"/>
    </source>
</evidence>
<dbReference type="PANTHER" id="PTHR11118:SF1">
    <property type="entry name" value="RNA-SPLICING LIGASE RTCB HOMOLOG"/>
    <property type="match status" value="1"/>
</dbReference>
<accession>X0WBF7</accession>
<evidence type="ECO:0000256" key="6">
    <source>
        <dbReference type="ARBA" id="ARBA00023134"/>
    </source>
</evidence>
<dbReference type="EC" id="6.5.1.8" evidence="2"/>
<dbReference type="GO" id="GO:0006396">
    <property type="term" value="P:RNA processing"/>
    <property type="evidence" value="ECO:0007669"/>
    <property type="project" value="InterPro"/>
</dbReference>
<evidence type="ECO:0000256" key="2">
    <source>
        <dbReference type="ARBA" id="ARBA00012726"/>
    </source>
</evidence>
<sequence>KETYYSVNHGAGRTMSRTQARGKRNRRGEVTRPAAISDEEFSKAMEGITLIAESRYAVKEEAPQAYKDIDEVVRVVADAGLARVVARLVPLAVLKG</sequence>
<dbReference type="Gene3D" id="3.90.1860.10">
    <property type="entry name" value="tRNA-splicing ligase RtcB"/>
    <property type="match status" value="1"/>
</dbReference>
<protein>
    <recommendedName>
        <fullName evidence="2">3'-phosphate/5'-hydroxy nucleic acid ligase</fullName>
        <ecNumber evidence="2">6.5.1.8</ecNumber>
    </recommendedName>
</protein>
<keyword evidence="7" id="KW-0464">Manganese</keyword>
<keyword evidence="4" id="KW-0479">Metal-binding</keyword>
<evidence type="ECO:0000256" key="5">
    <source>
        <dbReference type="ARBA" id="ARBA00022741"/>
    </source>
</evidence>
<dbReference type="GO" id="GO:0003972">
    <property type="term" value="F:RNA ligase (ATP) activity"/>
    <property type="evidence" value="ECO:0007669"/>
    <property type="project" value="TreeGrafter"/>
</dbReference>
<dbReference type="Pfam" id="PF01139">
    <property type="entry name" value="RtcB"/>
    <property type="match status" value="1"/>
</dbReference>
<feature type="non-terminal residue" evidence="10">
    <location>
        <position position="1"/>
    </location>
</feature>
<evidence type="ECO:0000256" key="8">
    <source>
        <dbReference type="ARBA" id="ARBA00047746"/>
    </source>
</evidence>
<dbReference type="AlphaFoldDB" id="X0WBF7"/>
<gene>
    <name evidence="10" type="ORF">S01H1_73058</name>
</gene>
<dbReference type="GO" id="GO:0170057">
    <property type="term" value="F:RNA ligase (GTP) activity"/>
    <property type="evidence" value="ECO:0007669"/>
    <property type="project" value="UniProtKB-EC"/>
</dbReference>
<dbReference type="GO" id="GO:0005525">
    <property type="term" value="F:GTP binding"/>
    <property type="evidence" value="ECO:0007669"/>
    <property type="project" value="UniProtKB-KW"/>
</dbReference>